<protein>
    <recommendedName>
        <fullName evidence="4">DUF4390 domain-containing protein</fullName>
    </recommendedName>
</protein>
<dbReference type="EMBL" id="RHLK01000005">
    <property type="protein sequence ID" value="MVP00046.1"/>
    <property type="molecule type" value="Genomic_DNA"/>
</dbReference>
<evidence type="ECO:0000313" key="3">
    <source>
        <dbReference type="Proteomes" id="UP000490800"/>
    </source>
</evidence>
<evidence type="ECO:0008006" key="4">
    <source>
        <dbReference type="Google" id="ProtNLM"/>
    </source>
</evidence>
<feature type="signal peptide" evidence="1">
    <location>
        <begin position="1"/>
        <end position="20"/>
    </location>
</feature>
<evidence type="ECO:0000256" key="1">
    <source>
        <dbReference type="SAM" id="SignalP"/>
    </source>
</evidence>
<keyword evidence="3" id="KW-1185">Reference proteome</keyword>
<gene>
    <name evidence="2" type="ORF">EDM21_11040</name>
</gene>
<keyword evidence="1" id="KW-0732">Signal</keyword>
<name>A0A7X3FHT4_9BACL</name>
<reference evidence="2 3" key="1">
    <citation type="journal article" date="2019" name="Microorganisms">
        <title>Paenibacillus lutrae sp. nov., A Chitinolytic Species Isolated from A River Otter in Castril Natural Park, Granada, Spain.</title>
        <authorList>
            <person name="Rodriguez M."/>
            <person name="Reina J.C."/>
            <person name="Bejar V."/>
            <person name="Llamas I."/>
        </authorList>
    </citation>
    <scope>NUCLEOTIDE SEQUENCE [LARGE SCALE GENOMIC DNA]</scope>
    <source>
        <strain evidence="2 3">N10</strain>
    </source>
</reference>
<accession>A0A7X3FHT4</accession>
<dbReference type="OrthoDB" id="2597874at2"/>
<dbReference type="RefSeq" id="WP_157335492.1">
    <property type="nucleotide sequence ID" value="NZ_RHLK01000005.1"/>
</dbReference>
<organism evidence="2 3">
    <name type="scientific">Paenibacillus lutrae</name>
    <dbReference type="NCBI Taxonomy" id="2078573"/>
    <lineage>
        <taxon>Bacteria</taxon>
        <taxon>Bacillati</taxon>
        <taxon>Bacillota</taxon>
        <taxon>Bacilli</taxon>
        <taxon>Bacillales</taxon>
        <taxon>Paenibacillaceae</taxon>
        <taxon>Paenibacillus</taxon>
    </lineage>
</organism>
<dbReference type="AlphaFoldDB" id="A0A7X3FHT4"/>
<evidence type="ECO:0000313" key="2">
    <source>
        <dbReference type="EMBL" id="MVP00046.1"/>
    </source>
</evidence>
<sequence>MRLDKRIVLAAALCAAIVTALSSAPLLDKLAVSQSAYAWQHVSGSELTERNLVDYMAGLPLQLRVRKVELNHSILSVDLLLPGSAEPRVVYGDLYRLAQSSLQRTSNISRVLIRVLEYDRDPAASGPQLVIAMEAAREQAKRLAPAQSFETQQLLAGELKRRFQLTYTKKWQQRYPE</sequence>
<dbReference type="Proteomes" id="UP000490800">
    <property type="component" value="Unassembled WGS sequence"/>
</dbReference>
<proteinExistence type="predicted"/>
<comment type="caution">
    <text evidence="2">The sequence shown here is derived from an EMBL/GenBank/DDBJ whole genome shotgun (WGS) entry which is preliminary data.</text>
</comment>
<feature type="chain" id="PRO_5038384426" description="DUF4390 domain-containing protein" evidence="1">
    <location>
        <begin position="21"/>
        <end position="177"/>
    </location>
</feature>